<keyword evidence="2" id="KW-1185">Reference proteome</keyword>
<evidence type="ECO:0000313" key="2">
    <source>
        <dbReference type="Proteomes" id="UP001234297"/>
    </source>
</evidence>
<evidence type="ECO:0000313" key="1">
    <source>
        <dbReference type="EMBL" id="KAJ8617784.1"/>
    </source>
</evidence>
<gene>
    <name evidence="1" type="ORF">MRB53_013970</name>
</gene>
<dbReference type="EMBL" id="CM056812">
    <property type="protein sequence ID" value="KAJ8617784.1"/>
    <property type="molecule type" value="Genomic_DNA"/>
</dbReference>
<protein>
    <submittedName>
        <fullName evidence="1">Uncharacterized protein</fullName>
    </submittedName>
</protein>
<proteinExistence type="predicted"/>
<dbReference type="Proteomes" id="UP001234297">
    <property type="component" value="Chromosome 4"/>
</dbReference>
<reference evidence="1 2" key="1">
    <citation type="journal article" date="2022" name="Hortic Res">
        <title>A haplotype resolved chromosomal level avocado genome allows analysis of novel avocado genes.</title>
        <authorList>
            <person name="Nath O."/>
            <person name="Fletcher S.J."/>
            <person name="Hayward A."/>
            <person name="Shaw L.M."/>
            <person name="Masouleh A.K."/>
            <person name="Furtado A."/>
            <person name="Henry R.J."/>
            <person name="Mitter N."/>
        </authorList>
    </citation>
    <scope>NUCLEOTIDE SEQUENCE [LARGE SCALE GENOMIC DNA]</scope>
    <source>
        <strain evidence="2">cv. Hass</strain>
    </source>
</reference>
<name>A0ACC2K9G3_PERAE</name>
<organism evidence="1 2">
    <name type="scientific">Persea americana</name>
    <name type="common">Avocado</name>
    <dbReference type="NCBI Taxonomy" id="3435"/>
    <lineage>
        <taxon>Eukaryota</taxon>
        <taxon>Viridiplantae</taxon>
        <taxon>Streptophyta</taxon>
        <taxon>Embryophyta</taxon>
        <taxon>Tracheophyta</taxon>
        <taxon>Spermatophyta</taxon>
        <taxon>Magnoliopsida</taxon>
        <taxon>Magnoliidae</taxon>
        <taxon>Laurales</taxon>
        <taxon>Lauraceae</taxon>
        <taxon>Persea</taxon>
    </lineage>
</organism>
<comment type="caution">
    <text evidence="1">The sequence shown here is derived from an EMBL/GenBank/DDBJ whole genome shotgun (WGS) entry which is preliminary data.</text>
</comment>
<sequence length="82" mass="8653">MVLVERMQRPAMRRAAAAERGLLRAFGRECRVRWVAGPAVACDRRMSGAGGDVRASAVSLRREMMEGAKGHGAAAVDDGAAA</sequence>
<accession>A0ACC2K9G3</accession>